<evidence type="ECO:0000313" key="1">
    <source>
        <dbReference type="EMBL" id="MBT0959714.1"/>
    </source>
</evidence>
<reference evidence="2" key="1">
    <citation type="journal article" date="2022" name="ISME J.">
        <title>Genetic and phylogenetic analysis of dissimilatory iodate-reducing bacteria identifies potential niches across the world's oceans.</title>
        <authorList>
            <person name="Reyes-Umana V."/>
            <person name="Henning Z."/>
            <person name="Lee K."/>
            <person name="Barnum T.P."/>
            <person name="Coates J.D."/>
        </authorList>
    </citation>
    <scope>NUCLEOTIDE SEQUENCE [LARGE SCALE GENOMIC DNA]</scope>
    <source>
        <strain evidence="2">IR12</strain>
    </source>
</reference>
<evidence type="ECO:0000313" key="2">
    <source>
        <dbReference type="Proteomes" id="UP000694660"/>
    </source>
</evidence>
<protein>
    <submittedName>
        <fullName evidence="1">Uncharacterized protein</fullName>
    </submittedName>
</protein>
<dbReference type="RefSeq" id="WP_214359469.1">
    <property type="nucleotide sequence ID" value="NZ_JAEKFT010000001.1"/>
</dbReference>
<comment type="caution">
    <text evidence="1">The sequence shown here is derived from an EMBL/GenBank/DDBJ whole genome shotgun (WGS) entry which is preliminary data.</text>
</comment>
<dbReference type="Proteomes" id="UP000694660">
    <property type="component" value="Unassembled WGS sequence"/>
</dbReference>
<name>A0A944D4D0_DENI1</name>
<dbReference type="AlphaFoldDB" id="A0A944D4D0"/>
<accession>A0A944D4D0</accession>
<dbReference type="EMBL" id="JAEKFT010000001">
    <property type="protein sequence ID" value="MBT0959714.1"/>
    <property type="molecule type" value="Genomic_DNA"/>
</dbReference>
<sequence>MPADAPRLSSHWLDASGGLGYHWRALRYRQRLWLPFARQVGRWLEAWHPPTTDLVLVGPSAGYALDTAFLDRFARITVLEPDRLARMLLRRRFPAASLRMADIDIFALPDGPAALAHARPDAAILFCNVIGQRLDADTAPPWRQVQQAALSGHHWASWHDVFSAPRPPHRLPEPTGHPDGAAVARRLWAGMACEVVDHGTLGWGPAADYALWQLTPRQWQVIEWVRHAPTPPADLTETGRSPRPAPT</sequence>
<organism evidence="1 2">
    <name type="scientific">Denitromonas iodatirespirans</name>
    <dbReference type="NCBI Taxonomy" id="2795389"/>
    <lineage>
        <taxon>Bacteria</taxon>
        <taxon>Pseudomonadati</taxon>
        <taxon>Pseudomonadota</taxon>
        <taxon>Betaproteobacteria</taxon>
        <taxon>Rhodocyclales</taxon>
        <taxon>Zoogloeaceae</taxon>
        <taxon>Denitromonas</taxon>
    </lineage>
</organism>
<gene>
    <name evidence="1" type="ORF">I8J34_00900</name>
</gene>
<proteinExistence type="predicted"/>
<keyword evidence="2" id="KW-1185">Reference proteome</keyword>